<dbReference type="InterPro" id="IPR025476">
    <property type="entry name" value="Helitron_helicase-like"/>
</dbReference>
<evidence type="ECO:0000259" key="1">
    <source>
        <dbReference type="Pfam" id="PF14214"/>
    </source>
</evidence>
<organism evidence="2 3">
    <name type="scientific">Parnassius apollo</name>
    <name type="common">Apollo butterfly</name>
    <name type="synonym">Papilio apollo</name>
    <dbReference type="NCBI Taxonomy" id="110799"/>
    <lineage>
        <taxon>Eukaryota</taxon>
        <taxon>Metazoa</taxon>
        <taxon>Ecdysozoa</taxon>
        <taxon>Arthropoda</taxon>
        <taxon>Hexapoda</taxon>
        <taxon>Insecta</taxon>
        <taxon>Pterygota</taxon>
        <taxon>Neoptera</taxon>
        <taxon>Endopterygota</taxon>
        <taxon>Lepidoptera</taxon>
        <taxon>Glossata</taxon>
        <taxon>Ditrysia</taxon>
        <taxon>Papilionoidea</taxon>
        <taxon>Papilionidae</taxon>
        <taxon>Parnassiinae</taxon>
        <taxon>Parnassini</taxon>
        <taxon>Parnassius</taxon>
        <taxon>Parnassius</taxon>
    </lineage>
</organism>
<dbReference type="EMBL" id="CAJQZP010001707">
    <property type="protein sequence ID" value="CAG5059915.1"/>
    <property type="molecule type" value="Genomic_DNA"/>
</dbReference>
<accession>A0A8S3YHD4</accession>
<reference evidence="2" key="1">
    <citation type="submission" date="2021-04" db="EMBL/GenBank/DDBJ databases">
        <authorList>
            <person name="Tunstrom K."/>
        </authorList>
    </citation>
    <scope>NUCLEOTIDE SEQUENCE</scope>
</reference>
<dbReference type="Pfam" id="PF14214">
    <property type="entry name" value="Helitron_like_N"/>
    <property type="match status" value="2"/>
</dbReference>
<dbReference type="AlphaFoldDB" id="A0A8S3YHD4"/>
<dbReference type="PANTHER" id="PTHR10492:SF57">
    <property type="entry name" value="ATP-DEPENDENT DNA HELICASE"/>
    <property type="match status" value="1"/>
</dbReference>
<comment type="caution">
    <text evidence="2">The sequence shown here is derived from an EMBL/GenBank/DDBJ whole genome shotgun (WGS) entry which is preliminary data.</text>
</comment>
<proteinExistence type="predicted"/>
<dbReference type="PANTHER" id="PTHR10492">
    <property type="match status" value="1"/>
</dbReference>
<feature type="domain" description="Helitron helicase-like" evidence="1">
    <location>
        <begin position="212"/>
        <end position="276"/>
    </location>
</feature>
<name>A0A8S3YHD4_PARAO</name>
<evidence type="ECO:0000313" key="3">
    <source>
        <dbReference type="Proteomes" id="UP000691718"/>
    </source>
</evidence>
<dbReference type="OrthoDB" id="1728974at2759"/>
<feature type="domain" description="Helitron helicase-like" evidence="1">
    <location>
        <begin position="282"/>
        <end position="337"/>
    </location>
</feature>
<gene>
    <name evidence="2" type="ORF">PAPOLLO_LOCUS28256</name>
</gene>
<protein>
    <submittedName>
        <fullName evidence="2">(apollo) hypothetical protein</fullName>
    </submittedName>
</protein>
<dbReference type="Proteomes" id="UP000691718">
    <property type="component" value="Unassembled WGS sequence"/>
</dbReference>
<keyword evidence="3" id="KW-1185">Reference proteome</keyword>
<evidence type="ECO:0000313" key="2">
    <source>
        <dbReference type="EMBL" id="CAG5059915.1"/>
    </source>
</evidence>
<sequence length="567" mass="66542">MNMTAHPTQNDFGVFERPLYGQLYFLDPDEAVNERVNHPLNSGITTSMMKLLEFIIRAHNRYVQGYIMMREVEDEMNRLTSAQGLPPPYVKLLFRVPDQVDRRRFNIPACNEVCAVFTLNADQSFPDNEMIVHQRNKKNVYLKNVDRRVEPFTYPLFYPTGTDGTDDLQLQTSYASRSHLTRLELAQHRLSFRPEFVKFLTESTSTEEPDVRELSFNALHFGGRLFQQYLVDTYIRVERDRIQWIKYNQNKNLAEQYTGVTSFLNQLVEKKNATVEDKTILQQLPQDRPDIVARVAKLKLDQIIEDLDKKQVFGKVSAFVYTIEFQKRGLPHMHLLIIMTPGDRIHQAEELDDLISSEIPQNDDSELRELVLKWMIHNPCGDLNPNATCMVHKNGRTKCRFDFPKSYQEVTSLVDDGKPNYRQRYNPQLDPNSSQFSHEHAVYRKDVNGRRITRDNRHVAPYNAYLLKKFNCHINFEYVGSILAVEYLYKYIYKGYDCASIKVVEEQRTLIYNEANTYIEGRCVTSPEACWRLFAFEIQKKVIVSNEWIFIYQDNIGLQTWIKSMKI</sequence>